<comment type="catalytic activity">
    <reaction evidence="11">
        <text>[GlcNAc-(1-&gt;4)-Mur2Ac(oyl-L-Ala-gamma-D-Glu-L-Lys-D-Ala-D-Ala)](n)-di-trans,octa-cis-undecaprenyl diphosphate + beta-D-GlcNAc-(1-&gt;4)-Mur2Ac(oyl-L-Ala-gamma-D-Glu-L-Lys-D-Ala-D-Ala)-di-trans,octa-cis-undecaprenyl diphosphate = [GlcNAc-(1-&gt;4)-Mur2Ac(oyl-L-Ala-gamma-D-Glu-L-Lys-D-Ala-D-Ala)](n+1)-di-trans,octa-cis-undecaprenyl diphosphate + di-trans,octa-cis-undecaprenyl diphosphate + H(+)</text>
        <dbReference type="Rhea" id="RHEA:23708"/>
        <dbReference type="Rhea" id="RHEA-COMP:9602"/>
        <dbReference type="Rhea" id="RHEA-COMP:9603"/>
        <dbReference type="ChEBI" id="CHEBI:15378"/>
        <dbReference type="ChEBI" id="CHEBI:58405"/>
        <dbReference type="ChEBI" id="CHEBI:60033"/>
        <dbReference type="ChEBI" id="CHEBI:78435"/>
        <dbReference type="EC" id="2.4.99.28"/>
    </reaction>
</comment>
<evidence type="ECO:0000313" key="13">
    <source>
        <dbReference type="EMBL" id="MCF2871404.1"/>
    </source>
</evidence>
<dbReference type="HAMAP" id="MF_00766">
    <property type="entry name" value="PGT_MtgA"/>
    <property type="match status" value="1"/>
</dbReference>
<dbReference type="GO" id="GO:0016757">
    <property type="term" value="F:glycosyltransferase activity"/>
    <property type="evidence" value="ECO:0007669"/>
    <property type="project" value="UniProtKB-KW"/>
</dbReference>
<dbReference type="PANTHER" id="PTHR30400:SF0">
    <property type="entry name" value="BIOSYNTHETIC PEPTIDOGLYCAN TRANSGLYCOSYLASE"/>
    <property type="match status" value="1"/>
</dbReference>
<dbReference type="Pfam" id="PF00912">
    <property type="entry name" value="Transgly"/>
    <property type="match status" value="1"/>
</dbReference>
<evidence type="ECO:0000313" key="14">
    <source>
        <dbReference type="Proteomes" id="UP001200557"/>
    </source>
</evidence>
<accession>A0ABS9CX36</accession>
<keyword evidence="9 11" id="KW-0472">Membrane</keyword>
<feature type="domain" description="Glycosyl transferase family 51" evidence="12">
    <location>
        <begin position="75"/>
        <end position="230"/>
    </location>
</feature>
<dbReference type="RefSeq" id="WP_235225666.1">
    <property type="nucleotide sequence ID" value="NZ_JAKGAQ010000002.1"/>
</dbReference>
<keyword evidence="3 11" id="KW-0328">Glycosyltransferase</keyword>
<dbReference type="InterPro" id="IPR011812">
    <property type="entry name" value="Pep_trsgly"/>
</dbReference>
<evidence type="ECO:0000256" key="11">
    <source>
        <dbReference type="HAMAP-Rule" id="MF_00766"/>
    </source>
</evidence>
<comment type="pathway">
    <text evidence="11">Cell wall biogenesis; peptidoglycan biosynthesis.</text>
</comment>
<keyword evidence="4 11" id="KW-0808">Transferase</keyword>
<dbReference type="PANTHER" id="PTHR30400">
    <property type="entry name" value="MONOFUNCTIONAL BIOSYNTHETIC PEPTIDOGLYCAN TRANSGLYCOSYLASE"/>
    <property type="match status" value="1"/>
</dbReference>
<evidence type="ECO:0000256" key="6">
    <source>
        <dbReference type="ARBA" id="ARBA00022960"/>
    </source>
</evidence>
<dbReference type="Gene3D" id="1.10.3810.10">
    <property type="entry name" value="Biosynthetic peptidoglycan transglycosylase-like"/>
    <property type="match status" value="1"/>
</dbReference>
<dbReference type="SUPFAM" id="SSF53955">
    <property type="entry name" value="Lysozyme-like"/>
    <property type="match status" value="1"/>
</dbReference>
<dbReference type="InterPro" id="IPR001264">
    <property type="entry name" value="Glyco_trans_51"/>
</dbReference>
<dbReference type="EMBL" id="JAKGAQ010000002">
    <property type="protein sequence ID" value="MCF2871404.1"/>
    <property type="molecule type" value="Genomic_DNA"/>
</dbReference>
<keyword evidence="2 11" id="KW-0997">Cell inner membrane</keyword>
<evidence type="ECO:0000256" key="5">
    <source>
        <dbReference type="ARBA" id="ARBA00022692"/>
    </source>
</evidence>
<keyword evidence="10 11" id="KW-0961">Cell wall biogenesis/degradation</keyword>
<evidence type="ECO:0000259" key="12">
    <source>
        <dbReference type="Pfam" id="PF00912"/>
    </source>
</evidence>
<comment type="caution">
    <text evidence="13">The sequence shown here is derived from an EMBL/GenBank/DDBJ whole genome shotgun (WGS) entry which is preliminary data.</text>
</comment>
<dbReference type="NCBIfam" id="TIGR02070">
    <property type="entry name" value="mono_pep_trsgly"/>
    <property type="match status" value="1"/>
</dbReference>
<keyword evidence="14" id="KW-1185">Reference proteome</keyword>
<keyword evidence="1 11" id="KW-1003">Cell membrane</keyword>
<comment type="function">
    <text evidence="11">Peptidoglycan polymerase that catalyzes glycan chain elongation from lipid-linked precursors.</text>
</comment>
<keyword evidence="6 11" id="KW-0133">Cell shape</keyword>
<reference evidence="13 14" key="1">
    <citation type="submission" date="2022-01" db="EMBL/GenBank/DDBJ databases">
        <title>Octadecabacter sp. nov., isolated from a marine alga.</title>
        <authorList>
            <person name="Jin M.S."/>
            <person name="Kim H.M."/>
            <person name="Han D.M."/>
            <person name="Jung J.J."/>
            <person name="Jeon C.O."/>
        </authorList>
    </citation>
    <scope>NUCLEOTIDE SEQUENCE [LARGE SCALE GENOMIC DNA]</scope>
    <source>
        <strain evidence="13 14">G9-8</strain>
    </source>
</reference>
<gene>
    <name evidence="11 13" type="primary">mtgA</name>
    <name evidence="13" type="ORF">L0664_10050</name>
</gene>
<evidence type="ECO:0000256" key="10">
    <source>
        <dbReference type="ARBA" id="ARBA00023316"/>
    </source>
</evidence>
<sequence>MARSTRKTSKARKKTPAKAVRLRDRPRLLWRGIVKYVFRGILVMIALAVLATVAFSAMNPPTTPYMFSEGRRVGGVNQTWVAMEEIAPVMARSAVAAEDANFCLHWGLDLTAIQAALEDGSNRGGSTISQQVVKNVYLWHGRSWFRKSLEALMTPLVEAVWSKERILEVYLNVAEFDEGVFGVEAAAVHYFGVRAADLSPTQAARLAAILPNPKNRSASQPSSFVRGRAASIRDGAATIGADGRADCFE</sequence>
<comment type="subcellular location">
    <subcellularLocation>
        <location evidence="11">Cell inner membrane</location>
        <topology evidence="11">Single-pass membrane protein</topology>
    </subcellularLocation>
</comment>
<organism evidence="13 14">
    <name type="scientific">Octadecabacter dasysiphoniae</name>
    <dbReference type="NCBI Taxonomy" id="2909341"/>
    <lineage>
        <taxon>Bacteria</taxon>
        <taxon>Pseudomonadati</taxon>
        <taxon>Pseudomonadota</taxon>
        <taxon>Alphaproteobacteria</taxon>
        <taxon>Rhodobacterales</taxon>
        <taxon>Roseobacteraceae</taxon>
        <taxon>Octadecabacter</taxon>
    </lineage>
</organism>
<evidence type="ECO:0000256" key="4">
    <source>
        <dbReference type="ARBA" id="ARBA00022679"/>
    </source>
</evidence>
<evidence type="ECO:0000256" key="9">
    <source>
        <dbReference type="ARBA" id="ARBA00023136"/>
    </source>
</evidence>
<comment type="similarity">
    <text evidence="11">Belongs to the glycosyltransferase 51 family.</text>
</comment>
<evidence type="ECO:0000256" key="3">
    <source>
        <dbReference type="ARBA" id="ARBA00022676"/>
    </source>
</evidence>
<keyword evidence="8 11" id="KW-1133">Transmembrane helix</keyword>
<evidence type="ECO:0000256" key="1">
    <source>
        <dbReference type="ARBA" id="ARBA00022475"/>
    </source>
</evidence>
<evidence type="ECO:0000256" key="8">
    <source>
        <dbReference type="ARBA" id="ARBA00022989"/>
    </source>
</evidence>
<dbReference type="EC" id="2.4.99.28" evidence="11"/>
<keyword evidence="7 11" id="KW-0573">Peptidoglycan synthesis</keyword>
<dbReference type="InterPro" id="IPR023346">
    <property type="entry name" value="Lysozyme-like_dom_sf"/>
</dbReference>
<name>A0ABS9CX36_9RHOB</name>
<keyword evidence="5 11" id="KW-0812">Transmembrane</keyword>
<evidence type="ECO:0000256" key="2">
    <source>
        <dbReference type="ARBA" id="ARBA00022519"/>
    </source>
</evidence>
<protein>
    <recommendedName>
        <fullName evidence="11">Biosynthetic peptidoglycan transglycosylase</fullName>
        <ecNumber evidence="11">2.4.99.28</ecNumber>
    </recommendedName>
    <alternativeName>
        <fullName evidence="11">Glycan polymerase</fullName>
    </alternativeName>
    <alternativeName>
        <fullName evidence="11">Peptidoglycan glycosyltransferase MtgA</fullName>
        <shortName evidence="11">PGT</shortName>
    </alternativeName>
</protein>
<evidence type="ECO:0000256" key="7">
    <source>
        <dbReference type="ARBA" id="ARBA00022984"/>
    </source>
</evidence>
<dbReference type="InterPro" id="IPR036950">
    <property type="entry name" value="PBP_transglycosylase"/>
</dbReference>
<proteinExistence type="inferred from homology"/>
<dbReference type="Proteomes" id="UP001200557">
    <property type="component" value="Unassembled WGS sequence"/>
</dbReference>